<accession>A0AAE1WST8</accession>
<reference evidence="3" key="1">
    <citation type="submission" date="2020-06" db="EMBL/GenBank/DDBJ databases">
        <authorList>
            <person name="Li T."/>
            <person name="Hu X."/>
            <person name="Zhang T."/>
            <person name="Song X."/>
            <person name="Zhang H."/>
            <person name="Dai N."/>
            <person name="Sheng W."/>
            <person name="Hou X."/>
            <person name="Wei L."/>
        </authorList>
    </citation>
    <scope>NUCLEOTIDE SEQUENCE</scope>
    <source>
        <strain evidence="3">K16</strain>
        <tissue evidence="3">Leaf</tissue>
    </source>
</reference>
<sequence>MFYVKSAYHVAVSLANRNQPSTSQPMPSPWKAVWLANVPGKIRVFIWKLAQNALPTGSNLFKKLRDVVLVCPYCGSEEEDTEHVFLRCPFARHVWALSNLRWSFISNYPANPRGWVEFLAQTLSRDDFASGISISYCFIQQSYAPGPSVRWSPPGLGEVKLNFDGAIFASSVEVGIGIIARDSAGACVGWKSVRKQGLFEPEMVEALAAREAILLACWVGWRRIILEGDCANIYQKLSALSHDCSALGAIIRDIKCLALNFDLCSFSLVRRSGNKVACLARRASLFASEGG</sequence>
<gene>
    <name evidence="3" type="ORF">Sango_1371900</name>
</gene>
<dbReference type="AlphaFoldDB" id="A0AAE1WST8"/>
<dbReference type="Pfam" id="PF13966">
    <property type="entry name" value="zf-RVT"/>
    <property type="match status" value="1"/>
</dbReference>
<dbReference type="CDD" id="cd06222">
    <property type="entry name" value="RNase_H_like"/>
    <property type="match status" value="1"/>
</dbReference>
<dbReference type="Proteomes" id="UP001289374">
    <property type="component" value="Unassembled WGS sequence"/>
</dbReference>
<proteinExistence type="predicted"/>
<name>A0AAE1WST8_9LAMI</name>
<feature type="domain" description="RNase H type-1" evidence="1">
    <location>
        <begin position="162"/>
        <end position="279"/>
    </location>
</feature>
<organism evidence="3 4">
    <name type="scientific">Sesamum angolense</name>
    <dbReference type="NCBI Taxonomy" id="2727404"/>
    <lineage>
        <taxon>Eukaryota</taxon>
        <taxon>Viridiplantae</taxon>
        <taxon>Streptophyta</taxon>
        <taxon>Embryophyta</taxon>
        <taxon>Tracheophyta</taxon>
        <taxon>Spermatophyta</taxon>
        <taxon>Magnoliopsida</taxon>
        <taxon>eudicotyledons</taxon>
        <taxon>Gunneridae</taxon>
        <taxon>Pentapetalae</taxon>
        <taxon>asterids</taxon>
        <taxon>lamiids</taxon>
        <taxon>Lamiales</taxon>
        <taxon>Pedaliaceae</taxon>
        <taxon>Sesamum</taxon>
    </lineage>
</organism>
<reference evidence="3" key="2">
    <citation type="journal article" date="2024" name="Plant">
        <title>Genomic evolution and insights into agronomic trait innovations of Sesamum species.</title>
        <authorList>
            <person name="Miao H."/>
            <person name="Wang L."/>
            <person name="Qu L."/>
            <person name="Liu H."/>
            <person name="Sun Y."/>
            <person name="Le M."/>
            <person name="Wang Q."/>
            <person name="Wei S."/>
            <person name="Zheng Y."/>
            <person name="Lin W."/>
            <person name="Duan Y."/>
            <person name="Cao H."/>
            <person name="Xiong S."/>
            <person name="Wang X."/>
            <person name="Wei L."/>
            <person name="Li C."/>
            <person name="Ma Q."/>
            <person name="Ju M."/>
            <person name="Zhao R."/>
            <person name="Li G."/>
            <person name="Mu C."/>
            <person name="Tian Q."/>
            <person name="Mei H."/>
            <person name="Zhang T."/>
            <person name="Gao T."/>
            <person name="Zhang H."/>
        </authorList>
    </citation>
    <scope>NUCLEOTIDE SEQUENCE</scope>
    <source>
        <strain evidence="3">K16</strain>
    </source>
</reference>
<dbReference type="InterPro" id="IPR044730">
    <property type="entry name" value="RNase_H-like_dom_plant"/>
</dbReference>
<keyword evidence="4" id="KW-1185">Reference proteome</keyword>
<dbReference type="GO" id="GO:0003676">
    <property type="term" value="F:nucleic acid binding"/>
    <property type="evidence" value="ECO:0007669"/>
    <property type="project" value="InterPro"/>
</dbReference>
<comment type="caution">
    <text evidence="3">The sequence shown here is derived from an EMBL/GenBank/DDBJ whole genome shotgun (WGS) entry which is preliminary data.</text>
</comment>
<evidence type="ECO:0000313" key="4">
    <source>
        <dbReference type="Proteomes" id="UP001289374"/>
    </source>
</evidence>
<dbReference type="InterPro" id="IPR036397">
    <property type="entry name" value="RNaseH_sf"/>
</dbReference>
<protein>
    <recommendedName>
        <fullName evidence="5">Reverse transcriptase zinc-binding domain-containing protein</fullName>
    </recommendedName>
</protein>
<dbReference type="PANTHER" id="PTHR47074">
    <property type="entry name" value="BNAC02G40300D PROTEIN"/>
    <property type="match status" value="1"/>
</dbReference>
<evidence type="ECO:0000259" key="2">
    <source>
        <dbReference type="Pfam" id="PF13966"/>
    </source>
</evidence>
<dbReference type="Pfam" id="PF13456">
    <property type="entry name" value="RVT_3"/>
    <property type="match status" value="1"/>
</dbReference>
<dbReference type="InterPro" id="IPR052929">
    <property type="entry name" value="RNase_H-like_EbsB-rel"/>
</dbReference>
<evidence type="ECO:0000259" key="1">
    <source>
        <dbReference type="Pfam" id="PF13456"/>
    </source>
</evidence>
<dbReference type="InterPro" id="IPR026960">
    <property type="entry name" value="RVT-Znf"/>
</dbReference>
<dbReference type="PANTHER" id="PTHR47074:SF48">
    <property type="entry name" value="POLYNUCLEOTIDYL TRANSFERASE, RIBONUCLEASE H-LIKE SUPERFAMILY PROTEIN"/>
    <property type="match status" value="1"/>
</dbReference>
<dbReference type="InterPro" id="IPR002156">
    <property type="entry name" value="RNaseH_domain"/>
</dbReference>
<dbReference type="Gene3D" id="3.30.420.10">
    <property type="entry name" value="Ribonuclease H-like superfamily/Ribonuclease H"/>
    <property type="match status" value="1"/>
</dbReference>
<evidence type="ECO:0008006" key="5">
    <source>
        <dbReference type="Google" id="ProtNLM"/>
    </source>
</evidence>
<evidence type="ECO:0000313" key="3">
    <source>
        <dbReference type="EMBL" id="KAK4398964.1"/>
    </source>
</evidence>
<dbReference type="GO" id="GO:0004523">
    <property type="term" value="F:RNA-DNA hybrid ribonuclease activity"/>
    <property type="evidence" value="ECO:0007669"/>
    <property type="project" value="InterPro"/>
</dbReference>
<dbReference type="EMBL" id="JACGWL010000007">
    <property type="protein sequence ID" value="KAK4398964.1"/>
    <property type="molecule type" value="Genomic_DNA"/>
</dbReference>
<feature type="domain" description="Reverse transcriptase zinc-binding" evidence="2">
    <location>
        <begin position="2"/>
        <end position="95"/>
    </location>
</feature>